<proteinExistence type="predicted"/>
<organism evidence="1 2">
    <name type="scientific">Floridaenema fluviatile BLCC-F154</name>
    <dbReference type="NCBI Taxonomy" id="3153640"/>
    <lineage>
        <taxon>Bacteria</taxon>
        <taxon>Bacillati</taxon>
        <taxon>Cyanobacteriota</taxon>
        <taxon>Cyanophyceae</taxon>
        <taxon>Oscillatoriophycideae</taxon>
        <taxon>Aerosakkonematales</taxon>
        <taxon>Aerosakkonemataceae</taxon>
        <taxon>Floridanema</taxon>
        <taxon>Floridanema fluviatile</taxon>
    </lineage>
</organism>
<sequence length="65" mass="7731">MESLAYIHMSLEYGESLQTESKSEHLAYQYQLKNPPIKLYLFPNWSLSKLFRGLFPRQSEKLVNH</sequence>
<protein>
    <submittedName>
        <fullName evidence="1">Uncharacterized protein</fullName>
    </submittedName>
</protein>
<keyword evidence="2" id="KW-1185">Reference proteome</keyword>
<dbReference type="Proteomes" id="UP001576776">
    <property type="component" value="Unassembled WGS sequence"/>
</dbReference>
<comment type="caution">
    <text evidence="1">The sequence shown here is derived from an EMBL/GenBank/DDBJ whole genome shotgun (WGS) entry which is preliminary data.</text>
</comment>
<evidence type="ECO:0000313" key="1">
    <source>
        <dbReference type="EMBL" id="MFB2939478.1"/>
    </source>
</evidence>
<evidence type="ECO:0000313" key="2">
    <source>
        <dbReference type="Proteomes" id="UP001576776"/>
    </source>
</evidence>
<gene>
    <name evidence="1" type="ORF">ACE1B6_29850</name>
</gene>
<accession>A0ABV4YN43</accession>
<dbReference type="EMBL" id="JBHFNS010000094">
    <property type="protein sequence ID" value="MFB2939478.1"/>
    <property type="molecule type" value="Genomic_DNA"/>
</dbReference>
<name>A0ABV4YN43_9CYAN</name>
<reference evidence="1 2" key="1">
    <citation type="submission" date="2024-09" db="EMBL/GenBank/DDBJ databases">
        <title>Floridaenema gen nov. (Aerosakkonemataceae, Aerosakkonematales ord. nov., Cyanobacteria) from benthic tropical and subtropical fresh waters, with the description of four new species.</title>
        <authorList>
            <person name="Moretto J.A."/>
            <person name="Berthold D.E."/>
            <person name="Lefler F.W."/>
            <person name="Huang I.-S."/>
            <person name="Laughinghouse H. IV."/>
        </authorList>
    </citation>
    <scope>NUCLEOTIDE SEQUENCE [LARGE SCALE GENOMIC DNA]</scope>
    <source>
        <strain evidence="1 2">BLCC-F154</strain>
    </source>
</reference>
<dbReference type="RefSeq" id="WP_413260942.1">
    <property type="nucleotide sequence ID" value="NZ_JBHFNS010000094.1"/>
</dbReference>